<dbReference type="Proteomes" id="UP000183832">
    <property type="component" value="Unassembled WGS sequence"/>
</dbReference>
<evidence type="ECO:0000313" key="1">
    <source>
        <dbReference type="EMBL" id="CRL05462.1"/>
    </source>
</evidence>
<name>A0A1J1J1Y5_9DIPT</name>
<sequence length="87" mass="10022">MRNDNAETKHLSSSSSSKLFSIDFKFSDRCFQFNTQHNVVALLPTQQSSLKLFYLMIADMQKLSTYRKSSKNLTTNKTTKAESQTLY</sequence>
<dbReference type="EMBL" id="CVRI01000064">
    <property type="protein sequence ID" value="CRL05462.1"/>
    <property type="molecule type" value="Genomic_DNA"/>
</dbReference>
<dbReference type="AlphaFoldDB" id="A0A1J1J1Y5"/>
<organism evidence="1 2">
    <name type="scientific">Clunio marinus</name>
    <dbReference type="NCBI Taxonomy" id="568069"/>
    <lineage>
        <taxon>Eukaryota</taxon>
        <taxon>Metazoa</taxon>
        <taxon>Ecdysozoa</taxon>
        <taxon>Arthropoda</taxon>
        <taxon>Hexapoda</taxon>
        <taxon>Insecta</taxon>
        <taxon>Pterygota</taxon>
        <taxon>Neoptera</taxon>
        <taxon>Endopterygota</taxon>
        <taxon>Diptera</taxon>
        <taxon>Nematocera</taxon>
        <taxon>Chironomoidea</taxon>
        <taxon>Chironomidae</taxon>
        <taxon>Clunio</taxon>
    </lineage>
</organism>
<evidence type="ECO:0000313" key="2">
    <source>
        <dbReference type="Proteomes" id="UP000183832"/>
    </source>
</evidence>
<gene>
    <name evidence="1" type="ORF">CLUMA_CG018373</name>
</gene>
<proteinExistence type="predicted"/>
<reference evidence="1 2" key="1">
    <citation type="submission" date="2015-04" db="EMBL/GenBank/DDBJ databases">
        <authorList>
            <person name="Syromyatnikov M.Y."/>
            <person name="Popov V.N."/>
        </authorList>
    </citation>
    <scope>NUCLEOTIDE SEQUENCE [LARGE SCALE GENOMIC DNA]</scope>
</reference>
<accession>A0A1J1J1Y5</accession>
<protein>
    <submittedName>
        <fullName evidence="1">CLUMA_CG018373, isoform A</fullName>
    </submittedName>
</protein>
<keyword evidence="2" id="KW-1185">Reference proteome</keyword>